<feature type="transmembrane region" description="Helical" evidence="1">
    <location>
        <begin position="28"/>
        <end position="46"/>
    </location>
</feature>
<dbReference type="KEGG" id="moy:CVS54_00289"/>
<dbReference type="AlphaFoldDB" id="A0A3Q9J313"/>
<feature type="transmembrane region" description="Helical" evidence="1">
    <location>
        <begin position="113"/>
        <end position="137"/>
    </location>
</feature>
<keyword evidence="1" id="KW-0812">Transmembrane</keyword>
<evidence type="ECO:0000313" key="2">
    <source>
        <dbReference type="EMBL" id="AZS38992.1"/>
    </source>
</evidence>
<protein>
    <submittedName>
        <fullName evidence="2">Uncharacterized protein</fullName>
    </submittedName>
</protein>
<sequence length="169" mass="17302">MALAPTTPATAAAKGLPGVAVIAKIRRVVIVAVIAALVYPALMVASRSYCPGGIDGSGGFIDSSGQSTEQAPACIDLALRPSPLVYIGIAAIVLITLGRVMKASDEHTALKTLNRAAIGVSALVGLAIIVSLVWFFLIPMEGFTSGSWTVFSPFPFGSIDVTTAPMTGE</sequence>
<accession>A0A3Q9J313</accession>
<evidence type="ECO:0000313" key="3">
    <source>
        <dbReference type="Proteomes" id="UP000274841"/>
    </source>
</evidence>
<gene>
    <name evidence="2" type="ORF">CVS54_00289</name>
</gene>
<dbReference type="Proteomes" id="UP000274841">
    <property type="component" value="Chromosome"/>
</dbReference>
<proteinExistence type="predicted"/>
<reference evidence="2 3" key="1">
    <citation type="submission" date="2018-08" db="EMBL/GenBank/DDBJ databases">
        <title>Microbacterium oxydans strain HG3.</title>
        <authorList>
            <person name="ORTET P."/>
        </authorList>
    </citation>
    <scope>NUCLEOTIDE SEQUENCE [LARGE SCALE GENOMIC DNA]</scope>
    <source>
        <strain evidence="2 3">HG3</strain>
    </source>
</reference>
<feature type="transmembrane region" description="Helical" evidence="1">
    <location>
        <begin position="84"/>
        <end position="101"/>
    </location>
</feature>
<dbReference type="EMBL" id="CP031422">
    <property type="protein sequence ID" value="AZS38992.1"/>
    <property type="molecule type" value="Genomic_DNA"/>
</dbReference>
<organism evidence="2 3">
    <name type="scientific">Microbacterium oxydans</name>
    <dbReference type="NCBI Taxonomy" id="82380"/>
    <lineage>
        <taxon>Bacteria</taxon>
        <taxon>Bacillati</taxon>
        <taxon>Actinomycetota</taxon>
        <taxon>Actinomycetes</taxon>
        <taxon>Micrococcales</taxon>
        <taxon>Microbacteriaceae</taxon>
        <taxon>Microbacterium</taxon>
    </lineage>
</organism>
<keyword evidence="1" id="KW-1133">Transmembrane helix</keyword>
<dbReference type="RefSeq" id="WP_127011578.1">
    <property type="nucleotide sequence ID" value="NZ_CP031422.1"/>
</dbReference>
<keyword evidence="1" id="KW-0472">Membrane</keyword>
<evidence type="ECO:0000256" key="1">
    <source>
        <dbReference type="SAM" id="Phobius"/>
    </source>
</evidence>
<name>A0A3Q9J313_9MICO</name>